<evidence type="ECO:0000313" key="1">
    <source>
        <dbReference type="EMBL" id="KAI3672694.1"/>
    </source>
</evidence>
<organism evidence="1 2">
    <name type="scientific">Arctium lappa</name>
    <name type="common">Greater burdock</name>
    <name type="synonym">Lappa major</name>
    <dbReference type="NCBI Taxonomy" id="4217"/>
    <lineage>
        <taxon>Eukaryota</taxon>
        <taxon>Viridiplantae</taxon>
        <taxon>Streptophyta</taxon>
        <taxon>Embryophyta</taxon>
        <taxon>Tracheophyta</taxon>
        <taxon>Spermatophyta</taxon>
        <taxon>Magnoliopsida</taxon>
        <taxon>eudicotyledons</taxon>
        <taxon>Gunneridae</taxon>
        <taxon>Pentapetalae</taxon>
        <taxon>asterids</taxon>
        <taxon>campanulids</taxon>
        <taxon>Asterales</taxon>
        <taxon>Asteraceae</taxon>
        <taxon>Carduoideae</taxon>
        <taxon>Cardueae</taxon>
        <taxon>Arctiinae</taxon>
        <taxon>Arctium</taxon>
    </lineage>
</organism>
<reference evidence="1 2" key="2">
    <citation type="journal article" date="2022" name="Mol. Ecol. Resour.">
        <title>The genomes of chicory, endive, great burdock and yacon provide insights into Asteraceae paleo-polyploidization history and plant inulin production.</title>
        <authorList>
            <person name="Fan W."/>
            <person name="Wang S."/>
            <person name="Wang H."/>
            <person name="Wang A."/>
            <person name="Jiang F."/>
            <person name="Liu H."/>
            <person name="Zhao H."/>
            <person name="Xu D."/>
            <person name="Zhang Y."/>
        </authorList>
    </citation>
    <scope>NUCLEOTIDE SEQUENCE [LARGE SCALE GENOMIC DNA]</scope>
    <source>
        <strain evidence="2">cv. Niubang</strain>
    </source>
</reference>
<evidence type="ECO:0000313" key="2">
    <source>
        <dbReference type="Proteomes" id="UP001055879"/>
    </source>
</evidence>
<reference evidence="2" key="1">
    <citation type="journal article" date="2022" name="Mol. Ecol. Resour.">
        <title>The genomes of chicory, endive, great burdock and yacon provide insights into Asteraceae palaeo-polyploidization history and plant inulin production.</title>
        <authorList>
            <person name="Fan W."/>
            <person name="Wang S."/>
            <person name="Wang H."/>
            <person name="Wang A."/>
            <person name="Jiang F."/>
            <person name="Liu H."/>
            <person name="Zhao H."/>
            <person name="Xu D."/>
            <person name="Zhang Y."/>
        </authorList>
    </citation>
    <scope>NUCLEOTIDE SEQUENCE [LARGE SCALE GENOMIC DNA]</scope>
    <source>
        <strain evidence="2">cv. Niubang</strain>
    </source>
</reference>
<proteinExistence type="predicted"/>
<comment type="caution">
    <text evidence="1">The sequence shown here is derived from an EMBL/GenBank/DDBJ whole genome shotgun (WGS) entry which is preliminary data.</text>
</comment>
<sequence>MEPKKPSKALKDPDWINAMQDELNEFKRNEVWRLVPRPKDKTIVVTKWVFRNKKDEAGIIVRNKAWLVAKGYNQQEGIDYDEIYTPMARIEAIRIFLAYATHKNIKVYQMNVKSAFLNGVLYEEVYVSQPEGFLDPKFPDHVYVLDKALYGLKQAPRVCRPDIMFDTCFCARYQANPKESHLATIKRIFRYLKGTPNLGLWYPKDSGFELIAYTDADHAGNKLYRKSTSGAWQYLGDQLVSWSSKKQNCVSTSTTEAEYIAAASCCSQVLWMMTQLKDYGYTFNKVPIFYDSKSDIAITSNPIQHSKTKHIDISTWTMTSDHIRSGLVLQYDELKGIQSCTHLGGAY</sequence>
<accession>A0ACB8XRP3</accession>
<protein>
    <submittedName>
        <fullName evidence="1">Uncharacterized protein</fullName>
    </submittedName>
</protein>
<keyword evidence="2" id="KW-1185">Reference proteome</keyword>
<gene>
    <name evidence="1" type="ORF">L6452_38791</name>
</gene>
<dbReference type="Proteomes" id="UP001055879">
    <property type="component" value="Linkage Group LG15"/>
</dbReference>
<name>A0ACB8XRP3_ARCLA</name>
<dbReference type="EMBL" id="CM042061">
    <property type="protein sequence ID" value="KAI3672694.1"/>
    <property type="molecule type" value="Genomic_DNA"/>
</dbReference>